<dbReference type="PANTHER" id="PTHR18945">
    <property type="entry name" value="NEUROTRANSMITTER GATED ION CHANNEL"/>
    <property type="match status" value="1"/>
</dbReference>
<dbReference type="PRINTS" id="PR00252">
    <property type="entry name" value="NRIONCHANNEL"/>
</dbReference>
<dbReference type="EMBL" id="CACVKT020002616">
    <property type="protein sequence ID" value="CAC5378862.1"/>
    <property type="molecule type" value="Genomic_DNA"/>
</dbReference>
<dbReference type="SUPFAM" id="SSF90112">
    <property type="entry name" value="Neurotransmitter-gated ion-channel transmembrane pore"/>
    <property type="match status" value="1"/>
</dbReference>
<keyword evidence="3 5" id="KW-1133">Transmembrane helix</keyword>
<dbReference type="Gene3D" id="1.20.58.390">
    <property type="entry name" value="Neurotransmitter-gated ion-channel transmembrane domain"/>
    <property type="match status" value="1"/>
</dbReference>
<dbReference type="SUPFAM" id="SSF63712">
    <property type="entry name" value="Nicotinic receptor ligand binding domain-like"/>
    <property type="match status" value="1"/>
</dbReference>
<evidence type="ECO:0000256" key="3">
    <source>
        <dbReference type="ARBA" id="ARBA00022989"/>
    </source>
</evidence>
<feature type="transmembrane region" description="Helical" evidence="5">
    <location>
        <begin position="284"/>
        <end position="305"/>
    </location>
</feature>
<sequence length="449" mass="51016">MTHDFNLYILEEIQSLIKKSEIRTYETYLGYTSSMRQQSSNANLSSRRLRLLALILVPTSFGLVFGPSYSISLESELRTELFTTNKYEVLQRPEKNVVISISMTILTINDLNIKDQALSISGYLTFNWRDHRLDWSDPANTTQDYRSIDFLFSNEEYVWRPSIIIENSIQDMGVISDKSTPMRITNKGIVIWSPSGIFVVSCESDTTYYPLDTQDCKVKVSSKAYTINEVSLMLTLNPVVLDFYSKNGEWDLVSASGSDVSDTSVGRSSFSSVDFDIKLRRRPVFHIINTLFPVVMMAILIAMVFKLPVDSGERNGFALTVLLAYAVYLSIISENIPSTSVSVCFLSLYLAFVLFLAVMSVVLTIFVLRAHYGTGKIPKLLKILFNCTSRSKVDVKILEKKCRRLQTRRKETDMAKSCCRNGYCVFLCLRFVNICCYVCTHSSIHYSLS</sequence>
<dbReference type="AlphaFoldDB" id="A0A6J8B4N9"/>
<evidence type="ECO:0000256" key="1">
    <source>
        <dbReference type="ARBA" id="ARBA00004141"/>
    </source>
</evidence>
<dbReference type="GO" id="GO:0004888">
    <property type="term" value="F:transmembrane signaling receptor activity"/>
    <property type="evidence" value="ECO:0007669"/>
    <property type="project" value="InterPro"/>
</dbReference>
<feature type="domain" description="Neurotransmitter-gated ion-channel transmembrane" evidence="7">
    <location>
        <begin position="290"/>
        <end position="372"/>
    </location>
</feature>
<comment type="subcellular location">
    <subcellularLocation>
        <location evidence="1">Membrane</location>
        <topology evidence="1">Multi-pass membrane protein</topology>
    </subcellularLocation>
</comment>
<keyword evidence="2 5" id="KW-0812">Transmembrane</keyword>
<dbReference type="CDD" id="cd18989">
    <property type="entry name" value="LGIC_ECD_cation"/>
    <property type="match status" value="1"/>
</dbReference>
<evidence type="ECO:0000256" key="2">
    <source>
        <dbReference type="ARBA" id="ARBA00022692"/>
    </source>
</evidence>
<dbReference type="InterPro" id="IPR006202">
    <property type="entry name" value="Neur_chan_lig-bd"/>
</dbReference>
<dbReference type="Gene3D" id="2.70.170.10">
    <property type="entry name" value="Neurotransmitter-gated ion-channel ligand-binding domain"/>
    <property type="match status" value="1"/>
</dbReference>
<evidence type="ECO:0000313" key="8">
    <source>
        <dbReference type="EMBL" id="CAC5378862.1"/>
    </source>
</evidence>
<dbReference type="GO" id="GO:0016020">
    <property type="term" value="C:membrane"/>
    <property type="evidence" value="ECO:0007669"/>
    <property type="project" value="UniProtKB-SubCell"/>
</dbReference>
<accession>A0A6J8B4N9</accession>
<keyword evidence="9" id="KW-1185">Reference proteome</keyword>
<dbReference type="InterPro" id="IPR036719">
    <property type="entry name" value="Neuro-gated_channel_TM_sf"/>
</dbReference>
<name>A0A6J8B4N9_MYTCO</name>
<evidence type="ECO:0000256" key="5">
    <source>
        <dbReference type="SAM" id="Phobius"/>
    </source>
</evidence>
<dbReference type="OrthoDB" id="6135924at2759"/>
<dbReference type="CDD" id="cd19051">
    <property type="entry name" value="LGIC_TM_cation"/>
    <property type="match status" value="1"/>
</dbReference>
<dbReference type="Proteomes" id="UP000507470">
    <property type="component" value="Unassembled WGS sequence"/>
</dbReference>
<evidence type="ECO:0000259" key="7">
    <source>
        <dbReference type="Pfam" id="PF02932"/>
    </source>
</evidence>
<dbReference type="InterPro" id="IPR006201">
    <property type="entry name" value="Neur_channel"/>
</dbReference>
<evidence type="ECO:0000259" key="6">
    <source>
        <dbReference type="Pfam" id="PF02931"/>
    </source>
</evidence>
<gene>
    <name evidence="8" type="ORF">MCOR_14998</name>
</gene>
<feature type="transmembrane region" description="Helical" evidence="5">
    <location>
        <begin position="317"/>
        <end position="336"/>
    </location>
</feature>
<dbReference type="Pfam" id="PF02931">
    <property type="entry name" value="Neur_chan_LBD"/>
    <property type="match status" value="1"/>
</dbReference>
<evidence type="ECO:0000256" key="4">
    <source>
        <dbReference type="ARBA" id="ARBA00023136"/>
    </source>
</evidence>
<dbReference type="InterPro" id="IPR038050">
    <property type="entry name" value="Neuro_actylchol_rec"/>
</dbReference>
<dbReference type="Pfam" id="PF02932">
    <property type="entry name" value="Neur_chan_memb"/>
    <property type="match status" value="1"/>
</dbReference>
<evidence type="ECO:0000313" key="9">
    <source>
        <dbReference type="Proteomes" id="UP000507470"/>
    </source>
</evidence>
<keyword evidence="4 5" id="KW-0472">Membrane</keyword>
<proteinExistence type="predicted"/>
<feature type="transmembrane region" description="Helical" evidence="5">
    <location>
        <begin position="348"/>
        <end position="372"/>
    </location>
</feature>
<feature type="transmembrane region" description="Helical" evidence="5">
    <location>
        <begin position="49"/>
        <end position="69"/>
    </location>
</feature>
<dbReference type="GO" id="GO:0005230">
    <property type="term" value="F:extracellular ligand-gated monoatomic ion channel activity"/>
    <property type="evidence" value="ECO:0007669"/>
    <property type="project" value="InterPro"/>
</dbReference>
<dbReference type="InterPro" id="IPR006029">
    <property type="entry name" value="Neurotrans-gated_channel_TM"/>
</dbReference>
<protein>
    <submittedName>
        <fullName evidence="8">CHRNB2</fullName>
    </submittedName>
</protein>
<dbReference type="InterPro" id="IPR036734">
    <property type="entry name" value="Neur_chan_lig-bd_sf"/>
</dbReference>
<feature type="domain" description="Neurotransmitter-gated ion-channel ligand-binding" evidence="6">
    <location>
        <begin position="76"/>
        <end position="283"/>
    </location>
</feature>
<reference evidence="8 9" key="1">
    <citation type="submission" date="2020-06" db="EMBL/GenBank/DDBJ databases">
        <authorList>
            <person name="Li R."/>
            <person name="Bekaert M."/>
        </authorList>
    </citation>
    <scope>NUCLEOTIDE SEQUENCE [LARGE SCALE GENOMIC DNA]</scope>
    <source>
        <strain evidence="9">wild</strain>
    </source>
</reference>
<organism evidence="8 9">
    <name type="scientific">Mytilus coruscus</name>
    <name type="common">Sea mussel</name>
    <dbReference type="NCBI Taxonomy" id="42192"/>
    <lineage>
        <taxon>Eukaryota</taxon>
        <taxon>Metazoa</taxon>
        <taxon>Spiralia</taxon>
        <taxon>Lophotrochozoa</taxon>
        <taxon>Mollusca</taxon>
        <taxon>Bivalvia</taxon>
        <taxon>Autobranchia</taxon>
        <taxon>Pteriomorphia</taxon>
        <taxon>Mytilida</taxon>
        <taxon>Mytiloidea</taxon>
        <taxon>Mytilidae</taxon>
        <taxon>Mytilinae</taxon>
        <taxon>Mytilus</taxon>
    </lineage>
</organism>